<evidence type="ECO:0000256" key="6">
    <source>
        <dbReference type="ARBA" id="ARBA00023136"/>
    </source>
</evidence>
<feature type="region of interest" description="Disordered" evidence="8">
    <location>
        <begin position="1"/>
        <end position="23"/>
    </location>
</feature>
<feature type="transmembrane region" description="Helical" evidence="7">
    <location>
        <begin position="216"/>
        <end position="235"/>
    </location>
</feature>
<feature type="transmembrane region" description="Helical" evidence="7">
    <location>
        <begin position="273"/>
        <end position="295"/>
    </location>
</feature>
<dbReference type="GO" id="GO:0005886">
    <property type="term" value="C:plasma membrane"/>
    <property type="evidence" value="ECO:0007669"/>
    <property type="project" value="UniProtKB-SubCell"/>
</dbReference>
<evidence type="ECO:0000313" key="10">
    <source>
        <dbReference type="EMBL" id="QNG50529.1"/>
    </source>
</evidence>
<evidence type="ECO:0000256" key="3">
    <source>
        <dbReference type="ARBA" id="ARBA00022475"/>
    </source>
</evidence>
<dbReference type="PANTHER" id="PTHR43005:SF2">
    <property type="entry name" value="INTEGRAL MEMBRANE SUGAR TRANSPORT PROTEIN"/>
    <property type="match status" value="1"/>
</dbReference>
<keyword evidence="6 7" id="KW-0472">Membrane</keyword>
<proteinExistence type="inferred from homology"/>
<gene>
    <name evidence="10" type="ORF">H6H00_20125</name>
</gene>
<feature type="transmembrane region" description="Helical" evidence="7">
    <location>
        <begin position="120"/>
        <end position="140"/>
    </location>
</feature>
<comment type="subcellular location">
    <subcellularLocation>
        <location evidence="1 7">Cell membrane</location>
        <topology evidence="1 7">Multi-pass membrane protein</topology>
    </subcellularLocation>
</comment>
<feature type="compositionally biased region" description="Low complexity" evidence="8">
    <location>
        <begin position="1"/>
        <end position="18"/>
    </location>
</feature>
<dbReference type="CDD" id="cd06261">
    <property type="entry name" value="TM_PBP2"/>
    <property type="match status" value="1"/>
</dbReference>
<keyword evidence="2 7" id="KW-0813">Transport</keyword>
<dbReference type="RefSeq" id="WP_185717291.1">
    <property type="nucleotide sequence ID" value="NZ_BAAAWI010000001.1"/>
</dbReference>
<organism evidence="10 11">
    <name type="scientific">Pseudonocardia petroleophila</name>
    <dbReference type="NCBI Taxonomy" id="37331"/>
    <lineage>
        <taxon>Bacteria</taxon>
        <taxon>Bacillati</taxon>
        <taxon>Actinomycetota</taxon>
        <taxon>Actinomycetes</taxon>
        <taxon>Pseudonocardiales</taxon>
        <taxon>Pseudonocardiaceae</taxon>
        <taxon>Pseudonocardia</taxon>
    </lineage>
</organism>
<reference evidence="10 11" key="1">
    <citation type="submission" date="2020-08" db="EMBL/GenBank/DDBJ databases">
        <authorList>
            <person name="Mo P."/>
        </authorList>
    </citation>
    <scope>NUCLEOTIDE SEQUENCE [LARGE SCALE GENOMIC DNA]</scope>
    <source>
        <strain evidence="10 11">CGMCC 4.1532</strain>
    </source>
</reference>
<evidence type="ECO:0000259" key="9">
    <source>
        <dbReference type="PROSITE" id="PS50928"/>
    </source>
</evidence>
<evidence type="ECO:0000256" key="8">
    <source>
        <dbReference type="SAM" id="MobiDB-lite"/>
    </source>
</evidence>
<feature type="transmembrane region" description="Helical" evidence="7">
    <location>
        <begin position="86"/>
        <end position="108"/>
    </location>
</feature>
<evidence type="ECO:0000256" key="4">
    <source>
        <dbReference type="ARBA" id="ARBA00022692"/>
    </source>
</evidence>
<evidence type="ECO:0000256" key="1">
    <source>
        <dbReference type="ARBA" id="ARBA00004651"/>
    </source>
</evidence>
<protein>
    <submittedName>
        <fullName evidence="10">Sugar ABC transporter permease</fullName>
    </submittedName>
</protein>
<dbReference type="PANTHER" id="PTHR43005">
    <property type="entry name" value="BLR7065 PROTEIN"/>
    <property type="match status" value="1"/>
</dbReference>
<evidence type="ECO:0000256" key="5">
    <source>
        <dbReference type="ARBA" id="ARBA00022989"/>
    </source>
</evidence>
<dbReference type="AlphaFoldDB" id="A0A7G7MCL8"/>
<dbReference type="InterPro" id="IPR035906">
    <property type="entry name" value="MetI-like_sf"/>
</dbReference>
<dbReference type="SUPFAM" id="SSF161098">
    <property type="entry name" value="MetI-like"/>
    <property type="match status" value="1"/>
</dbReference>
<feature type="transmembrane region" description="Helical" evidence="7">
    <location>
        <begin position="168"/>
        <end position="190"/>
    </location>
</feature>
<feature type="domain" description="ABC transmembrane type-1" evidence="9">
    <location>
        <begin position="86"/>
        <end position="291"/>
    </location>
</feature>
<dbReference type="KEGG" id="ppel:H6H00_20125"/>
<accession>A0A7G7MCL8</accession>
<dbReference type="Proteomes" id="UP000515728">
    <property type="component" value="Chromosome"/>
</dbReference>
<evidence type="ECO:0000256" key="7">
    <source>
        <dbReference type="RuleBase" id="RU363032"/>
    </source>
</evidence>
<dbReference type="InterPro" id="IPR000515">
    <property type="entry name" value="MetI-like"/>
</dbReference>
<comment type="similarity">
    <text evidence="7">Belongs to the binding-protein-dependent transport system permease family.</text>
</comment>
<name>A0A7G7MCL8_9PSEU</name>
<feature type="transmembrane region" description="Helical" evidence="7">
    <location>
        <begin position="29"/>
        <end position="51"/>
    </location>
</feature>
<keyword evidence="3" id="KW-1003">Cell membrane</keyword>
<keyword evidence="5 7" id="KW-1133">Transmembrane helix</keyword>
<keyword evidence="4 7" id="KW-0812">Transmembrane</keyword>
<keyword evidence="11" id="KW-1185">Reference proteome</keyword>
<evidence type="ECO:0000313" key="11">
    <source>
        <dbReference type="Proteomes" id="UP000515728"/>
    </source>
</evidence>
<sequence>MSTQELTRAAAPATPLPRRAGRHRRSGPWLLMAPTLVVLLLMTVFPALYLLRASFRDENLLGGSSEWVGFDNYGFVLTDPSALRSLLLTLAFVVVSVALQLGLGMALAMPLATRTRANTIGTLLLLVPFAITPAVSGLIFRELLNPNYGWVNHYLGISTEWLSQPTTAWIALLTLEVWAWTPFVALILIAGRQAVPPEPLEAAAIDGASRWQSFRYIVLPQLMPFVAIAVVLRTIQAFKTFDSFKILTNGGPGEATEIINLGIHRVALQSFRIGAASAFAVLLLIVLSLLVPAMLRVIKRYTQPEES</sequence>
<dbReference type="GO" id="GO:0055085">
    <property type="term" value="P:transmembrane transport"/>
    <property type="evidence" value="ECO:0007669"/>
    <property type="project" value="InterPro"/>
</dbReference>
<dbReference type="Gene3D" id="1.10.3720.10">
    <property type="entry name" value="MetI-like"/>
    <property type="match status" value="1"/>
</dbReference>
<dbReference type="EMBL" id="CP060131">
    <property type="protein sequence ID" value="QNG50529.1"/>
    <property type="molecule type" value="Genomic_DNA"/>
</dbReference>
<dbReference type="Pfam" id="PF00528">
    <property type="entry name" value="BPD_transp_1"/>
    <property type="match status" value="1"/>
</dbReference>
<dbReference type="PROSITE" id="PS50928">
    <property type="entry name" value="ABC_TM1"/>
    <property type="match status" value="1"/>
</dbReference>
<evidence type="ECO:0000256" key="2">
    <source>
        <dbReference type="ARBA" id="ARBA00022448"/>
    </source>
</evidence>